<evidence type="ECO:0000313" key="1">
    <source>
        <dbReference type="EMBL" id="ORY61707.1"/>
    </source>
</evidence>
<dbReference type="OrthoDB" id="3223416at2759"/>
<sequence length="97" mass="10327">MILNGMIRITAPSPESSSSAYAAMAAQNGSNISSAEVAYIMPGTLKSSLVIAADIKETSYLTGHYTEFPSNEPTVLVQIPFEGNRVPEHTVLHDGQC</sequence>
<dbReference type="AlphaFoldDB" id="A0A1Y2DR41"/>
<accession>A0A1Y2DR41</accession>
<gene>
    <name evidence="1" type="ORF">BCR38DRAFT_440928</name>
</gene>
<dbReference type="RefSeq" id="XP_040713784.1">
    <property type="nucleotide sequence ID" value="XM_040860741.1"/>
</dbReference>
<reference evidence="1 2" key="1">
    <citation type="submission" date="2016-07" db="EMBL/GenBank/DDBJ databases">
        <title>Pervasive Adenine N6-methylation of Active Genes in Fungi.</title>
        <authorList>
            <consortium name="DOE Joint Genome Institute"/>
            <person name="Mondo S.J."/>
            <person name="Dannebaum R.O."/>
            <person name="Kuo R.C."/>
            <person name="Labutti K."/>
            <person name="Haridas S."/>
            <person name="Kuo A."/>
            <person name="Salamov A."/>
            <person name="Ahrendt S.R."/>
            <person name="Lipzen A."/>
            <person name="Sullivan W."/>
            <person name="Andreopoulos W.B."/>
            <person name="Clum A."/>
            <person name="Lindquist E."/>
            <person name="Daum C."/>
            <person name="Ramamoorthy G.K."/>
            <person name="Gryganskyi A."/>
            <person name="Culley D."/>
            <person name="Magnuson J.K."/>
            <person name="James T.Y."/>
            <person name="O'Malley M.A."/>
            <person name="Stajich J.E."/>
            <person name="Spatafora J.W."/>
            <person name="Visel A."/>
            <person name="Grigoriev I.V."/>
        </authorList>
    </citation>
    <scope>NUCLEOTIDE SEQUENCE [LARGE SCALE GENOMIC DNA]</scope>
    <source>
        <strain evidence="1 2">CBS 129021</strain>
    </source>
</reference>
<keyword evidence="2" id="KW-1185">Reference proteome</keyword>
<dbReference type="EMBL" id="MCFJ01000010">
    <property type="protein sequence ID" value="ORY61707.1"/>
    <property type="molecule type" value="Genomic_DNA"/>
</dbReference>
<organism evidence="1 2">
    <name type="scientific">Pseudomassariella vexata</name>
    <dbReference type="NCBI Taxonomy" id="1141098"/>
    <lineage>
        <taxon>Eukaryota</taxon>
        <taxon>Fungi</taxon>
        <taxon>Dikarya</taxon>
        <taxon>Ascomycota</taxon>
        <taxon>Pezizomycotina</taxon>
        <taxon>Sordariomycetes</taxon>
        <taxon>Xylariomycetidae</taxon>
        <taxon>Amphisphaeriales</taxon>
        <taxon>Pseudomassariaceae</taxon>
        <taxon>Pseudomassariella</taxon>
    </lineage>
</organism>
<dbReference type="InParanoid" id="A0A1Y2DR41"/>
<name>A0A1Y2DR41_9PEZI</name>
<proteinExistence type="predicted"/>
<dbReference type="Proteomes" id="UP000193689">
    <property type="component" value="Unassembled WGS sequence"/>
</dbReference>
<protein>
    <submittedName>
        <fullName evidence="1">Uncharacterized protein</fullName>
    </submittedName>
</protein>
<comment type="caution">
    <text evidence="1">The sequence shown here is derived from an EMBL/GenBank/DDBJ whole genome shotgun (WGS) entry which is preliminary data.</text>
</comment>
<dbReference type="GeneID" id="63776953"/>
<evidence type="ECO:0000313" key="2">
    <source>
        <dbReference type="Proteomes" id="UP000193689"/>
    </source>
</evidence>